<reference evidence="2" key="1">
    <citation type="submission" date="2017-02" db="UniProtKB">
        <authorList>
            <consortium name="WormBaseParasite"/>
        </authorList>
    </citation>
    <scope>IDENTIFICATION</scope>
</reference>
<proteinExistence type="predicted"/>
<dbReference type="WBParaSite" id="TTAC_0000045901-mRNA-1">
    <property type="protein sequence ID" value="TTAC_0000045901-mRNA-1"/>
    <property type="gene ID" value="TTAC_0000045901"/>
</dbReference>
<evidence type="ECO:0000256" key="1">
    <source>
        <dbReference type="SAM" id="SignalP"/>
    </source>
</evidence>
<accession>A0A0R3WIM4</accession>
<evidence type="ECO:0000313" key="2">
    <source>
        <dbReference type="WBParaSite" id="TTAC_0000045901-mRNA-1"/>
    </source>
</evidence>
<sequence length="108" mass="12285">LCINGCKVIIRVVYLFLIDVLHPLQFAKLINDAESHDVKTERLNLSLEYLAAYLDDILVLEQKWSKMKRLPGMDAKRITDPEPNELPLLLNHPPGMALTEVGTNYARS</sequence>
<name>A0A0R3WIM4_HYDTA</name>
<feature type="chain" id="PRO_5006450204" evidence="1">
    <location>
        <begin position="24"/>
        <end position="108"/>
    </location>
</feature>
<protein>
    <submittedName>
        <fullName evidence="2">Plexin_cytopl domain-containing protein</fullName>
    </submittedName>
</protein>
<keyword evidence="1" id="KW-0732">Signal</keyword>
<dbReference type="AlphaFoldDB" id="A0A0R3WIM4"/>
<feature type="signal peptide" evidence="1">
    <location>
        <begin position="1"/>
        <end position="23"/>
    </location>
</feature>
<organism evidence="2">
    <name type="scientific">Hydatigena taeniaeformis</name>
    <name type="common">Feline tapeworm</name>
    <name type="synonym">Taenia taeniaeformis</name>
    <dbReference type="NCBI Taxonomy" id="6205"/>
    <lineage>
        <taxon>Eukaryota</taxon>
        <taxon>Metazoa</taxon>
        <taxon>Spiralia</taxon>
        <taxon>Lophotrochozoa</taxon>
        <taxon>Platyhelminthes</taxon>
        <taxon>Cestoda</taxon>
        <taxon>Eucestoda</taxon>
        <taxon>Cyclophyllidea</taxon>
        <taxon>Taeniidae</taxon>
        <taxon>Hydatigera</taxon>
    </lineage>
</organism>